<evidence type="ECO:0000256" key="1">
    <source>
        <dbReference type="SAM" id="MobiDB-lite"/>
    </source>
</evidence>
<feature type="compositionally biased region" description="Polar residues" evidence="1">
    <location>
        <begin position="163"/>
        <end position="183"/>
    </location>
</feature>
<feature type="compositionally biased region" description="Polar residues" evidence="1">
    <location>
        <begin position="343"/>
        <end position="379"/>
    </location>
</feature>
<feature type="compositionally biased region" description="Basic residues" evidence="1">
    <location>
        <begin position="1"/>
        <end position="17"/>
    </location>
</feature>
<feature type="region of interest" description="Disordered" evidence="1">
    <location>
        <begin position="124"/>
        <end position="271"/>
    </location>
</feature>
<comment type="caution">
    <text evidence="2">The sequence shown here is derived from an EMBL/GenBank/DDBJ whole genome shotgun (WGS) entry which is preliminary data.</text>
</comment>
<feature type="region of interest" description="Disordered" evidence="1">
    <location>
        <begin position="1"/>
        <end position="21"/>
    </location>
</feature>
<feature type="compositionally biased region" description="Low complexity" evidence="1">
    <location>
        <begin position="386"/>
        <end position="399"/>
    </location>
</feature>
<evidence type="ECO:0000313" key="2">
    <source>
        <dbReference type="EMBL" id="MEK9513350.1"/>
    </source>
</evidence>
<reference evidence="2 3" key="1">
    <citation type="journal article" date="2024" name="Front. Microbiol.">
        <title>Transcriptomic insights into the dominance of two phototrophs throughout the water column of a tropical hypersaline-alkaline crater lake (Dziani Dzaha, Mayotte).</title>
        <authorList>
            <person name="Duperron S."/>
            <person name="Halary S."/>
            <person name="Bouly J.-P."/>
            <person name="Roussel T."/>
            <person name="Hugoni M."/>
            <person name="Bruto M."/>
            <person name="Oger P."/>
            <person name="Duval C."/>
            <person name="Woo A."/>
            <person name="Jezequiel D."/>
            <person name="Ader M."/>
            <person name="Leboulanger C."/>
            <person name="Agogue H."/>
            <person name="Grossi V."/>
            <person name="Trousselier M."/>
            <person name="Bernard C."/>
        </authorList>
    </citation>
    <scope>NUCLEOTIDE SEQUENCE [LARGE SCALE GENOMIC DNA]</scope>
    <source>
        <strain evidence="2 3">PMC 851.14</strain>
    </source>
</reference>
<feature type="compositionally biased region" description="Polar residues" evidence="1">
    <location>
        <begin position="194"/>
        <end position="209"/>
    </location>
</feature>
<gene>
    <name evidence="2" type="ORF">AAEJ74_17165</name>
</gene>
<name>A0ABU9EN25_LIMFS</name>
<feature type="compositionally biased region" description="Polar residues" evidence="1">
    <location>
        <begin position="131"/>
        <end position="146"/>
    </location>
</feature>
<feature type="region of interest" description="Disordered" evidence="1">
    <location>
        <begin position="300"/>
        <end position="424"/>
    </location>
</feature>
<accession>A0ABU9EN25</accession>
<feature type="compositionally biased region" description="Low complexity" evidence="1">
    <location>
        <begin position="219"/>
        <end position="239"/>
    </location>
</feature>
<feature type="compositionally biased region" description="Low complexity" evidence="1">
    <location>
        <begin position="147"/>
        <end position="162"/>
    </location>
</feature>
<feature type="compositionally biased region" description="Polar residues" evidence="1">
    <location>
        <begin position="309"/>
        <end position="323"/>
    </location>
</feature>
<evidence type="ECO:0000313" key="3">
    <source>
        <dbReference type="Proteomes" id="UP001387447"/>
    </source>
</evidence>
<sequence>MSHQQHHQHQHQHQHHDHNHDVEKQVNPIIAKLKAIAQPRVWGPIGVISLVSIFVWEVSENPELYRIDWEPETSESGLSPEELAIAAEIDSSGLLLEELRRNNPEDVSLFNNPIQGGEDVFEEVRRRNSRSDQNTQTQSSRNLRSSEATTTLPEPFPETTATSPFNATSQALQNAQNSPNNRPASFGLLGWGTPANQEDNQETLTNSPLAPTPLQAAMGQSFSSSTSESEGETQTQTQGMFNPLIVTGSSNSQVATPSSTNGDNNTASGIPLPAYAPPVQIPEASWVVPRTVAPIDGTNAATVDVAPNPYQTNRSLPQPLSGTQPGGLPPAPVLPPNRANPHGQYNYTGTNPFGRNQQPQTDNSGGFPNFQPATPNPNNYVVGPTNLNPNNQNQVIQQQAPFTSPRSTPGRVIGGGRINSFSNP</sequence>
<dbReference type="Proteomes" id="UP001387447">
    <property type="component" value="Unassembled WGS sequence"/>
</dbReference>
<proteinExistence type="predicted"/>
<feature type="compositionally biased region" description="Polar residues" evidence="1">
    <location>
        <begin position="247"/>
        <end position="268"/>
    </location>
</feature>
<organism evidence="2 3">
    <name type="scientific">Limnospira fusiformis PMC 851.14</name>
    <dbReference type="NCBI Taxonomy" id="2219512"/>
    <lineage>
        <taxon>Bacteria</taxon>
        <taxon>Bacillati</taxon>
        <taxon>Cyanobacteriota</taxon>
        <taxon>Cyanophyceae</taxon>
        <taxon>Oscillatoriophycideae</taxon>
        <taxon>Oscillatoriales</taxon>
        <taxon>Sirenicapillariaceae</taxon>
        <taxon>Limnospira</taxon>
    </lineage>
</organism>
<keyword evidence="3" id="KW-1185">Reference proteome</keyword>
<protein>
    <submittedName>
        <fullName evidence="2">Uncharacterized protein</fullName>
    </submittedName>
</protein>
<dbReference type="RefSeq" id="WP_187758319.1">
    <property type="nucleotide sequence ID" value="NZ_JBBWYZ010000014.1"/>
</dbReference>
<dbReference type="EMBL" id="JBBWYZ010000014">
    <property type="protein sequence ID" value="MEK9513350.1"/>
    <property type="molecule type" value="Genomic_DNA"/>
</dbReference>